<protein>
    <submittedName>
        <fullName evidence="8">3-hydroxyisobutyrate dehydrogenase</fullName>
    </submittedName>
</protein>
<reference evidence="8 9" key="1">
    <citation type="submission" date="2013-08" db="EMBL/GenBank/DDBJ databases">
        <title>Genome sequencing of Cellulomonas carbonis T26.</title>
        <authorList>
            <person name="Chen F."/>
            <person name="Li Y."/>
            <person name="Wang G."/>
        </authorList>
    </citation>
    <scope>NUCLEOTIDE SEQUENCE [LARGE SCALE GENOMIC DNA]</scope>
    <source>
        <strain evidence="8 9">T26</strain>
    </source>
</reference>
<dbReference type="PROSITE" id="PS00895">
    <property type="entry name" value="3_HYDROXYISOBUT_DH"/>
    <property type="match status" value="1"/>
</dbReference>
<gene>
    <name evidence="8" type="ORF">N868_16435</name>
</gene>
<dbReference type="Gene3D" id="3.40.50.720">
    <property type="entry name" value="NAD(P)-binding Rossmann-like Domain"/>
    <property type="match status" value="1"/>
</dbReference>
<feature type="active site" evidence="4">
    <location>
        <position position="173"/>
    </location>
</feature>
<dbReference type="InterPro" id="IPR008927">
    <property type="entry name" value="6-PGluconate_DH-like_C_sf"/>
</dbReference>
<dbReference type="Pfam" id="PF03446">
    <property type="entry name" value="NAD_binding_2"/>
    <property type="match status" value="1"/>
</dbReference>
<feature type="domain" description="3-hydroxyisobutyrate dehydrogenase-like NAD-binding" evidence="7">
    <location>
        <begin position="167"/>
        <end position="282"/>
    </location>
</feature>
<keyword evidence="2" id="KW-0560">Oxidoreductase</keyword>
<evidence type="ECO:0000313" key="9">
    <source>
        <dbReference type="Proteomes" id="UP000029839"/>
    </source>
</evidence>
<dbReference type="PANTHER" id="PTHR43060:SF15">
    <property type="entry name" value="3-HYDROXYISOBUTYRATE DEHYDROGENASE-LIKE 1, MITOCHONDRIAL-RELATED"/>
    <property type="match status" value="1"/>
</dbReference>
<dbReference type="Gene3D" id="1.10.1040.10">
    <property type="entry name" value="N-(1-d-carboxylethyl)-l-norvaline Dehydrogenase, domain 2"/>
    <property type="match status" value="1"/>
</dbReference>
<dbReference type="PIRSF" id="PIRSF000103">
    <property type="entry name" value="HIBADH"/>
    <property type="match status" value="1"/>
</dbReference>
<feature type="region of interest" description="Disordered" evidence="5">
    <location>
        <begin position="293"/>
        <end position="329"/>
    </location>
</feature>
<dbReference type="RefSeq" id="WP_229734614.1">
    <property type="nucleotide sequence ID" value="NZ_AXCY01000061.1"/>
</dbReference>
<evidence type="ECO:0000256" key="2">
    <source>
        <dbReference type="ARBA" id="ARBA00023002"/>
    </source>
</evidence>
<dbReference type="EMBL" id="AXCY01000061">
    <property type="protein sequence ID" value="KGM10147.1"/>
    <property type="molecule type" value="Genomic_DNA"/>
</dbReference>
<evidence type="ECO:0000256" key="3">
    <source>
        <dbReference type="ARBA" id="ARBA00023027"/>
    </source>
</evidence>
<dbReference type="Proteomes" id="UP000029839">
    <property type="component" value="Unassembled WGS sequence"/>
</dbReference>
<dbReference type="GO" id="GO:0050661">
    <property type="term" value="F:NADP binding"/>
    <property type="evidence" value="ECO:0007669"/>
    <property type="project" value="InterPro"/>
</dbReference>
<feature type="compositionally biased region" description="Low complexity" evidence="5">
    <location>
        <begin position="311"/>
        <end position="323"/>
    </location>
</feature>
<comment type="caution">
    <text evidence="8">The sequence shown here is derived from an EMBL/GenBank/DDBJ whole genome shotgun (WGS) entry which is preliminary data.</text>
</comment>
<keyword evidence="9" id="KW-1185">Reference proteome</keyword>
<evidence type="ECO:0000313" key="8">
    <source>
        <dbReference type="EMBL" id="KGM10147.1"/>
    </source>
</evidence>
<dbReference type="SUPFAM" id="SSF51735">
    <property type="entry name" value="NAD(P)-binding Rossmann-fold domains"/>
    <property type="match status" value="1"/>
</dbReference>
<dbReference type="GO" id="GO:0016491">
    <property type="term" value="F:oxidoreductase activity"/>
    <property type="evidence" value="ECO:0007669"/>
    <property type="project" value="UniProtKB-KW"/>
</dbReference>
<reference evidence="8 9" key="2">
    <citation type="journal article" date="2015" name="Stand. Genomic Sci.">
        <title>Draft genome sequence of Cellulomonas carbonis T26(T) and comparative analysis of six Cellulomonas genomes.</title>
        <authorList>
            <person name="Zhuang W."/>
            <person name="Zhang S."/>
            <person name="Xia X."/>
            <person name="Wang G."/>
        </authorList>
    </citation>
    <scope>NUCLEOTIDE SEQUENCE [LARGE SCALE GENOMIC DNA]</scope>
    <source>
        <strain evidence="8 9">T26</strain>
    </source>
</reference>
<dbReference type="SUPFAM" id="SSF48179">
    <property type="entry name" value="6-phosphogluconate dehydrogenase C-terminal domain-like"/>
    <property type="match status" value="1"/>
</dbReference>
<evidence type="ECO:0000259" key="7">
    <source>
        <dbReference type="Pfam" id="PF14833"/>
    </source>
</evidence>
<dbReference type="InterPro" id="IPR002204">
    <property type="entry name" value="3-OH-isobutyrate_DH-rel_CS"/>
</dbReference>
<keyword evidence="3" id="KW-0520">NAD</keyword>
<dbReference type="AlphaFoldDB" id="A0A0A0BRA1"/>
<proteinExistence type="inferred from homology"/>
<evidence type="ECO:0000259" key="6">
    <source>
        <dbReference type="Pfam" id="PF03446"/>
    </source>
</evidence>
<organism evidence="8 9">
    <name type="scientific">Cellulomonas carbonis T26</name>
    <dbReference type="NCBI Taxonomy" id="947969"/>
    <lineage>
        <taxon>Bacteria</taxon>
        <taxon>Bacillati</taxon>
        <taxon>Actinomycetota</taxon>
        <taxon>Actinomycetes</taxon>
        <taxon>Micrococcales</taxon>
        <taxon>Cellulomonadaceae</taxon>
        <taxon>Cellulomonas</taxon>
    </lineage>
</organism>
<dbReference type="GO" id="GO:0016054">
    <property type="term" value="P:organic acid catabolic process"/>
    <property type="evidence" value="ECO:0007669"/>
    <property type="project" value="UniProtKB-ARBA"/>
</dbReference>
<name>A0A0A0BRA1_9CELL</name>
<dbReference type="PANTHER" id="PTHR43060">
    <property type="entry name" value="3-HYDROXYISOBUTYRATE DEHYDROGENASE-LIKE 1, MITOCHONDRIAL-RELATED"/>
    <property type="match status" value="1"/>
</dbReference>
<sequence length="329" mass="32858">MTAVGFVGLGVMGAPMAEHVLRAGFDLHVTARRRASADRLLAGGATWHDSARAMAAHVDVVVLMVPDLPDVDAVLDGPEGLLAGVTRPVVVVVSSTVSPEGVRALDRRARSATGGLVHVVDAPVSGGEEGAVAGTLSVMVGGPADDVAVVAPVLAATGTAVHLGPLGAGQVAKACNQMIVAATVLALGEASVVAERAGLDVGAMLDLLGGGYAGSRLLEVKKHRFAAHDHSPSGPARFMVKDLRFAAEEAARTGTATPQLDAVRGVFTDLTAAGLGDLDTSVVQEHVASLTRAGAPTAGTSATAPAPPEPAATTPARGTPAPTTHEEPA</sequence>
<evidence type="ECO:0000256" key="4">
    <source>
        <dbReference type="PIRSR" id="PIRSR000103-1"/>
    </source>
</evidence>
<dbReference type="InterPro" id="IPR029154">
    <property type="entry name" value="HIBADH-like_NADP-bd"/>
</dbReference>
<dbReference type="InterPro" id="IPR006115">
    <property type="entry name" value="6PGDH_NADP-bd"/>
</dbReference>
<accession>A0A0A0BRA1</accession>
<dbReference type="InterPro" id="IPR036291">
    <property type="entry name" value="NAD(P)-bd_dom_sf"/>
</dbReference>
<dbReference type="GO" id="GO:0051287">
    <property type="term" value="F:NAD binding"/>
    <property type="evidence" value="ECO:0007669"/>
    <property type="project" value="InterPro"/>
</dbReference>
<dbReference type="InterPro" id="IPR015815">
    <property type="entry name" value="HIBADH-related"/>
</dbReference>
<dbReference type="Pfam" id="PF14833">
    <property type="entry name" value="NAD_binding_11"/>
    <property type="match status" value="1"/>
</dbReference>
<evidence type="ECO:0000256" key="5">
    <source>
        <dbReference type="SAM" id="MobiDB-lite"/>
    </source>
</evidence>
<feature type="domain" description="6-phosphogluconate dehydrogenase NADP-binding" evidence="6">
    <location>
        <begin position="4"/>
        <end position="162"/>
    </location>
</feature>
<dbReference type="InterPro" id="IPR013328">
    <property type="entry name" value="6PGD_dom2"/>
</dbReference>
<comment type="similarity">
    <text evidence="1">Belongs to the HIBADH-related family.</text>
</comment>
<feature type="compositionally biased region" description="Low complexity" evidence="5">
    <location>
        <begin position="293"/>
        <end position="304"/>
    </location>
</feature>
<evidence type="ECO:0000256" key="1">
    <source>
        <dbReference type="ARBA" id="ARBA00009080"/>
    </source>
</evidence>